<accession>A0ABD3DFU1</accession>
<dbReference type="GO" id="GO:0012505">
    <property type="term" value="C:endomembrane system"/>
    <property type="evidence" value="ECO:0007669"/>
    <property type="project" value="UniProtKB-SubCell"/>
</dbReference>
<dbReference type="Gene3D" id="3.40.50.150">
    <property type="entry name" value="Vaccinia Virus protein VP39"/>
    <property type="match status" value="1"/>
</dbReference>
<protein>
    <recommendedName>
        <fullName evidence="7">Methyltransferase</fullName>
        <ecNumber evidence="7">2.1.1.-</ecNumber>
    </recommendedName>
</protein>
<evidence type="ECO:0000256" key="3">
    <source>
        <dbReference type="ARBA" id="ARBA00022603"/>
    </source>
</evidence>
<evidence type="ECO:0000256" key="6">
    <source>
        <dbReference type="ARBA" id="ARBA00037847"/>
    </source>
</evidence>
<evidence type="ECO:0000256" key="7">
    <source>
        <dbReference type="RuleBase" id="RU366043"/>
    </source>
</evidence>
<evidence type="ECO:0000313" key="9">
    <source>
        <dbReference type="Proteomes" id="UP001632038"/>
    </source>
</evidence>
<dbReference type="EMBL" id="JAVIJP010000017">
    <property type="protein sequence ID" value="KAL3641205.1"/>
    <property type="molecule type" value="Genomic_DNA"/>
</dbReference>
<organism evidence="8 9">
    <name type="scientific">Castilleja foliolosa</name>
    <dbReference type="NCBI Taxonomy" id="1961234"/>
    <lineage>
        <taxon>Eukaryota</taxon>
        <taxon>Viridiplantae</taxon>
        <taxon>Streptophyta</taxon>
        <taxon>Embryophyta</taxon>
        <taxon>Tracheophyta</taxon>
        <taxon>Spermatophyta</taxon>
        <taxon>Magnoliopsida</taxon>
        <taxon>eudicotyledons</taxon>
        <taxon>Gunneridae</taxon>
        <taxon>Pentapetalae</taxon>
        <taxon>asterids</taxon>
        <taxon>lamiids</taxon>
        <taxon>Lamiales</taxon>
        <taxon>Orobanchaceae</taxon>
        <taxon>Pedicularideae</taxon>
        <taxon>Castillejinae</taxon>
        <taxon>Castilleja</taxon>
    </lineage>
</organism>
<keyword evidence="7" id="KW-0812">Transmembrane</keyword>
<dbReference type="InterPro" id="IPR029063">
    <property type="entry name" value="SAM-dependent_MTases_sf"/>
</dbReference>
<dbReference type="EC" id="2.1.1.-" evidence="7"/>
<dbReference type="GO" id="GO:0032259">
    <property type="term" value="P:methylation"/>
    <property type="evidence" value="ECO:0007669"/>
    <property type="project" value="UniProtKB-KW"/>
</dbReference>
<dbReference type="InterPro" id="IPR004159">
    <property type="entry name" value="Put_SAM_MeTrfase"/>
</dbReference>
<keyword evidence="5 7" id="KW-0325">Glycoprotein</keyword>
<dbReference type="AlphaFoldDB" id="A0ABD3DFU1"/>
<sequence>MKALISSSSSSPSSKTFIKIVAFSILSLTLFFLFKHFTLYPPNTTQNHHLSFFNSTSKSTPFSPSPPQPSSQPPAALERTGIINELGIMTDDFIVGEFEEGLIESVVVSFNSSSLKGKNDGEIGKVIKFEKFRVCDESLGDYIPCLDNGDAIPRLNSSDKGQTYERHCPENGKQLDCLLPWPKGYKLHIPWPKSRDEVWFDNVPHTRLVEDNKGQKWISRKGDKLILSGLEPPFTHGPDQYLDQISKMVPEIEFGKRTRVALDIGSGAASFGAYLIKRNVTTLSIDLKNVNNNQIQIALERGVPAMVAAFGAFRLPYPSQAFDLIHCATCRIDWTRDDGILLLEANRILRAGGYFVWKTQPVDKNDYKLEEQWKEMQHLTRNLCWDLVNKEEYITIWQKPINNSCYLGHDRDAKPSLCDTKDNPDDIWNVNMKACITRFPENGYGANISNWPARLHSPPDRLFSIPMDAYKSRRELYKADSKYLNDMVNGYVNAFRINTMNIRNAMDMKAGYGGFAAALVDLQVDCWVMNVVPVSGPNTLPVIYDRGLIGVMHDWCEPFDTYPRTYDWLNAAGLFSVEQKRCNITNIMLEMDRILRPGGRVYIRDITPIMNQLEEIGKAIGWVTFMFDSGEGPHSNWRLLTAEKRL</sequence>
<dbReference type="Proteomes" id="UP001632038">
    <property type="component" value="Unassembled WGS sequence"/>
</dbReference>
<comment type="similarity">
    <text evidence="2 7">Belongs to the methyltransferase superfamily.</text>
</comment>
<evidence type="ECO:0000256" key="5">
    <source>
        <dbReference type="ARBA" id="ARBA00023180"/>
    </source>
</evidence>
<evidence type="ECO:0000256" key="1">
    <source>
        <dbReference type="ARBA" id="ARBA00004606"/>
    </source>
</evidence>
<reference evidence="9" key="1">
    <citation type="journal article" date="2024" name="IScience">
        <title>Strigolactones Initiate the Formation of Haustorium-like Structures in Castilleja.</title>
        <authorList>
            <person name="Buerger M."/>
            <person name="Peterson D."/>
            <person name="Chory J."/>
        </authorList>
    </citation>
    <scope>NUCLEOTIDE SEQUENCE [LARGE SCALE GENOMIC DNA]</scope>
</reference>
<dbReference type="GO" id="GO:0008168">
    <property type="term" value="F:methyltransferase activity"/>
    <property type="evidence" value="ECO:0007669"/>
    <property type="project" value="UniProtKB-UniRule"/>
</dbReference>
<keyword evidence="7" id="KW-1133">Transmembrane helix</keyword>
<dbReference type="PANTHER" id="PTHR10108:SF1144">
    <property type="entry name" value="METHYLTRANSFERASE PMT10-RELATED"/>
    <property type="match status" value="1"/>
</dbReference>
<dbReference type="GO" id="GO:0016020">
    <property type="term" value="C:membrane"/>
    <property type="evidence" value="ECO:0007669"/>
    <property type="project" value="UniProtKB-SubCell"/>
</dbReference>
<dbReference type="Pfam" id="PF03141">
    <property type="entry name" value="Methyltransf_29"/>
    <property type="match status" value="1"/>
</dbReference>
<dbReference type="SUPFAM" id="SSF53335">
    <property type="entry name" value="S-adenosyl-L-methionine-dependent methyltransferases"/>
    <property type="match status" value="2"/>
</dbReference>
<gene>
    <name evidence="8" type="ORF">CASFOL_016173</name>
</gene>
<comment type="subcellular location">
    <subcellularLocation>
        <location evidence="6">Endomembrane system</location>
        <topology evidence="6">Single-pass membrane protein</topology>
    </subcellularLocation>
    <subcellularLocation>
        <location evidence="1 7">Membrane</location>
        <topology evidence="1 7">Single-pass type II membrane protein</topology>
    </subcellularLocation>
</comment>
<proteinExistence type="inferred from homology"/>
<keyword evidence="3 7" id="KW-0489">Methyltransferase</keyword>
<evidence type="ECO:0000313" key="8">
    <source>
        <dbReference type="EMBL" id="KAL3641205.1"/>
    </source>
</evidence>
<evidence type="ECO:0000256" key="4">
    <source>
        <dbReference type="ARBA" id="ARBA00022968"/>
    </source>
</evidence>
<keyword evidence="7" id="KW-0472">Membrane</keyword>
<comment type="caution">
    <text evidence="8">The sequence shown here is derived from an EMBL/GenBank/DDBJ whole genome shotgun (WGS) entry which is preliminary data.</text>
</comment>
<keyword evidence="9" id="KW-1185">Reference proteome</keyword>
<keyword evidence="7" id="KW-0808">Transferase</keyword>
<evidence type="ECO:0000256" key="2">
    <source>
        <dbReference type="ARBA" id="ARBA00008361"/>
    </source>
</evidence>
<dbReference type="PANTHER" id="PTHR10108">
    <property type="entry name" value="SAM-DEPENDENT METHYLTRANSFERASE"/>
    <property type="match status" value="1"/>
</dbReference>
<name>A0ABD3DFU1_9LAMI</name>
<keyword evidence="4 7" id="KW-0735">Signal-anchor</keyword>
<feature type="transmembrane region" description="Helical" evidence="7">
    <location>
        <begin position="20"/>
        <end position="40"/>
    </location>
</feature>